<feature type="binding site" evidence="11">
    <location>
        <position position="76"/>
    </location>
    <ligand>
        <name>Zn(2+)</name>
        <dbReference type="ChEBI" id="CHEBI:29105"/>
    </ligand>
</feature>
<feature type="domain" description="C2H2-type" evidence="13">
    <location>
        <begin position="488"/>
        <end position="515"/>
    </location>
</feature>
<dbReference type="AlphaFoldDB" id="A0A1Q3F0E3"/>
<feature type="domain" description="ZAD" evidence="14">
    <location>
        <begin position="26"/>
        <end position="100"/>
    </location>
</feature>
<dbReference type="GO" id="GO:0005634">
    <property type="term" value="C:nucleus"/>
    <property type="evidence" value="ECO:0007669"/>
    <property type="project" value="UniProtKB-SubCell"/>
</dbReference>
<evidence type="ECO:0000256" key="6">
    <source>
        <dbReference type="ARBA" id="ARBA00023015"/>
    </source>
</evidence>
<proteinExistence type="predicted"/>
<evidence type="ECO:0000256" key="3">
    <source>
        <dbReference type="ARBA" id="ARBA00022737"/>
    </source>
</evidence>
<keyword evidence="7" id="KW-0238">DNA-binding</keyword>
<dbReference type="InterPro" id="IPR036236">
    <property type="entry name" value="Znf_C2H2_sf"/>
</dbReference>
<feature type="domain" description="C2H2-type" evidence="13">
    <location>
        <begin position="458"/>
        <end position="485"/>
    </location>
</feature>
<dbReference type="GO" id="GO:0003677">
    <property type="term" value="F:DNA binding"/>
    <property type="evidence" value="ECO:0007669"/>
    <property type="project" value="UniProtKB-KW"/>
</dbReference>
<comment type="subcellular location">
    <subcellularLocation>
        <location evidence="1">Nucleus</location>
    </subcellularLocation>
</comment>
<dbReference type="SMART" id="SM00355">
    <property type="entry name" value="ZnF_C2H2"/>
    <property type="match status" value="12"/>
</dbReference>
<feature type="domain" description="C2H2-type" evidence="13">
    <location>
        <begin position="377"/>
        <end position="413"/>
    </location>
</feature>
<evidence type="ECO:0000256" key="2">
    <source>
        <dbReference type="ARBA" id="ARBA00022723"/>
    </source>
</evidence>
<reference evidence="15" key="1">
    <citation type="submission" date="2017-01" db="EMBL/GenBank/DDBJ databases">
        <title>A deep insight into the sialotranscriptome of adult male and female Cluex tarsalis mosquitoes.</title>
        <authorList>
            <person name="Ribeiro J.M."/>
            <person name="Moreira F."/>
            <person name="Bernard K.A."/>
            <person name="Calvo E."/>
        </authorList>
    </citation>
    <scope>NUCLEOTIDE SEQUENCE</scope>
    <source>
        <strain evidence="15">Kern County</strain>
        <tissue evidence="15">Salivary glands</tissue>
    </source>
</reference>
<dbReference type="GO" id="GO:0030674">
    <property type="term" value="F:protein-macromolecule adaptor activity"/>
    <property type="evidence" value="ECO:0007669"/>
    <property type="project" value="UniProtKB-ARBA"/>
</dbReference>
<dbReference type="Pfam" id="PF07776">
    <property type="entry name" value="zf-AD"/>
    <property type="match status" value="1"/>
</dbReference>
<evidence type="ECO:0000259" key="14">
    <source>
        <dbReference type="PROSITE" id="PS51915"/>
    </source>
</evidence>
<feature type="region of interest" description="Disordered" evidence="12">
    <location>
        <begin position="130"/>
        <end position="153"/>
    </location>
</feature>
<keyword evidence="2 11" id="KW-0479">Metal-binding</keyword>
<feature type="domain" description="C2H2-type" evidence="13">
    <location>
        <begin position="197"/>
        <end position="224"/>
    </location>
</feature>
<dbReference type="SUPFAM" id="SSF57667">
    <property type="entry name" value="beta-beta-alpha zinc fingers"/>
    <property type="match status" value="3"/>
</dbReference>
<feature type="binding site" evidence="11">
    <location>
        <position position="73"/>
    </location>
    <ligand>
        <name>Zn(2+)</name>
        <dbReference type="ChEBI" id="CHEBI:29105"/>
    </ligand>
</feature>
<dbReference type="EMBL" id="GFDL01014022">
    <property type="protein sequence ID" value="JAV21023.1"/>
    <property type="molecule type" value="Transcribed_RNA"/>
</dbReference>
<evidence type="ECO:0000259" key="13">
    <source>
        <dbReference type="PROSITE" id="PS50157"/>
    </source>
</evidence>
<dbReference type="InterPro" id="IPR013087">
    <property type="entry name" value="Znf_C2H2_type"/>
</dbReference>
<evidence type="ECO:0000256" key="7">
    <source>
        <dbReference type="ARBA" id="ARBA00023125"/>
    </source>
</evidence>
<keyword evidence="9" id="KW-0539">Nucleus</keyword>
<evidence type="ECO:0000313" key="15">
    <source>
        <dbReference type="EMBL" id="JAV21023.1"/>
    </source>
</evidence>
<feature type="binding site" evidence="11">
    <location>
        <position position="28"/>
    </location>
    <ligand>
        <name>Zn(2+)</name>
        <dbReference type="ChEBI" id="CHEBI:29105"/>
    </ligand>
</feature>
<dbReference type="PANTHER" id="PTHR24379:SF121">
    <property type="entry name" value="C2H2-TYPE DOMAIN-CONTAINING PROTEIN"/>
    <property type="match status" value="1"/>
</dbReference>
<name>A0A1Q3F0E3_CULTA</name>
<dbReference type="PANTHER" id="PTHR24379">
    <property type="entry name" value="KRAB AND ZINC FINGER DOMAIN-CONTAINING"/>
    <property type="match status" value="1"/>
</dbReference>
<evidence type="ECO:0000256" key="8">
    <source>
        <dbReference type="ARBA" id="ARBA00023163"/>
    </source>
</evidence>
<keyword evidence="8" id="KW-0804">Transcription</keyword>
<feature type="binding site" evidence="11">
    <location>
        <position position="31"/>
    </location>
    <ligand>
        <name>Zn(2+)</name>
        <dbReference type="ChEBI" id="CHEBI:29105"/>
    </ligand>
</feature>
<sequence length="577" mass="66106">MATTTSINPLDVDPNEDQRKHESIDAFCRLCLSEPLTLIPLRAVIGDVSIPVMFHALTGVQIDLDAPYPKRLCSVCLEKLETAYGIRKEFLDNVATLESYFRVAAPPDGGFVVIKEECVEQEIVVKQEEMEDDAPPEFKMRDSFEGEGDSSGSEYMPEYVDVAESVEQLERQKPGRKKVGRRRKLQIIGEPSVMDPLKCYICEGQFVDERELNVHLPQHANLLPYTCEPCVTGGGLTKKIITVVMLHRHFQMHAGTIECPLCPMRVYNEDRLYAHVKRYHSEQSRTKFTCEKCGYQLTSKESYQSHMVRHEAVEEGRYACSICDKKFGTRARLKRHLLTHVENQEYQCQYCSKYISSKTLLLTHEREHVDAGDLKQYACAFCNERFANRSAQMKHVSAEHPEMVERRHTGGRKTCEIVKGVGYQRTRESLKCTFEGCEFVAKCNASFYNHKNLHGNRFKCSVCEKVFANRQQLNIHANTHLGKTERPFACDQCDRKFASKARMNGHRRIHTGVRPYLCTECGESFTTSARLANHVLKHSAPQHKCLVCSKEFRYKGDYVRHAKKHEEEEGVVSETVL</sequence>
<feature type="domain" description="C2H2-type" evidence="13">
    <location>
        <begin position="346"/>
        <end position="373"/>
    </location>
</feature>
<evidence type="ECO:0000256" key="11">
    <source>
        <dbReference type="PROSITE-ProRule" id="PRU01263"/>
    </source>
</evidence>
<feature type="domain" description="C2H2-type" evidence="13">
    <location>
        <begin position="543"/>
        <end position="570"/>
    </location>
</feature>
<feature type="domain" description="C2H2-type" evidence="13">
    <location>
        <begin position="318"/>
        <end position="345"/>
    </location>
</feature>
<organism evidence="15">
    <name type="scientific">Culex tarsalis</name>
    <name type="common">Encephalitis mosquito</name>
    <dbReference type="NCBI Taxonomy" id="7177"/>
    <lineage>
        <taxon>Eukaryota</taxon>
        <taxon>Metazoa</taxon>
        <taxon>Ecdysozoa</taxon>
        <taxon>Arthropoda</taxon>
        <taxon>Hexapoda</taxon>
        <taxon>Insecta</taxon>
        <taxon>Pterygota</taxon>
        <taxon>Neoptera</taxon>
        <taxon>Endopterygota</taxon>
        <taxon>Diptera</taxon>
        <taxon>Nematocera</taxon>
        <taxon>Culicoidea</taxon>
        <taxon>Culicidae</taxon>
        <taxon>Culicinae</taxon>
        <taxon>Culicini</taxon>
        <taxon>Culex</taxon>
        <taxon>Culex</taxon>
    </lineage>
</organism>
<keyword evidence="3" id="KW-0677">Repeat</keyword>
<keyword evidence="6" id="KW-0805">Transcription regulation</keyword>
<dbReference type="Pfam" id="PF00096">
    <property type="entry name" value="zf-C2H2"/>
    <property type="match status" value="3"/>
</dbReference>
<evidence type="ECO:0000256" key="1">
    <source>
        <dbReference type="ARBA" id="ARBA00004123"/>
    </source>
</evidence>
<feature type="domain" description="C2H2-type" evidence="13">
    <location>
        <begin position="516"/>
        <end position="543"/>
    </location>
</feature>
<dbReference type="SUPFAM" id="SSF57716">
    <property type="entry name" value="Glucocorticoid receptor-like (DNA-binding domain)"/>
    <property type="match status" value="1"/>
</dbReference>
<evidence type="ECO:0000256" key="10">
    <source>
        <dbReference type="PROSITE-ProRule" id="PRU00042"/>
    </source>
</evidence>
<evidence type="ECO:0000256" key="5">
    <source>
        <dbReference type="ARBA" id="ARBA00022833"/>
    </source>
</evidence>
<dbReference type="FunFam" id="3.30.160.60:FF:000688">
    <property type="entry name" value="zinc finger protein 197 isoform X1"/>
    <property type="match status" value="1"/>
</dbReference>
<dbReference type="SMART" id="SM00868">
    <property type="entry name" value="zf-AD"/>
    <property type="match status" value="1"/>
</dbReference>
<dbReference type="PROSITE" id="PS51915">
    <property type="entry name" value="ZAD"/>
    <property type="match status" value="1"/>
</dbReference>
<dbReference type="Gene3D" id="3.30.160.60">
    <property type="entry name" value="Classic Zinc Finger"/>
    <property type="match status" value="7"/>
</dbReference>
<keyword evidence="5 11" id="KW-0862">Zinc</keyword>
<dbReference type="GO" id="GO:0008270">
    <property type="term" value="F:zinc ion binding"/>
    <property type="evidence" value="ECO:0007669"/>
    <property type="project" value="UniProtKB-UniRule"/>
</dbReference>
<dbReference type="PROSITE" id="PS50157">
    <property type="entry name" value="ZINC_FINGER_C2H2_2"/>
    <property type="match status" value="9"/>
</dbReference>
<evidence type="ECO:0000256" key="9">
    <source>
        <dbReference type="ARBA" id="ARBA00023242"/>
    </source>
</evidence>
<evidence type="ECO:0000256" key="12">
    <source>
        <dbReference type="SAM" id="MobiDB-lite"/>
    </source>
</evidence>
<evidence type="ECO:0000256" key="4">
    <source>
        <dbReference type="ARBA" id="ARBA00022771"/>
    </source>
</evidence>
<keyword evidence="4 10" id="KW-0863">Zinc-finger</keyword>
<feature type="domain" description="C2H2-type" evidence="13">
    <location>
        <begin position="288"/>
        <end position="315"/>
    </location>
</feature>
<dbReference type="FunFam" id="3.30.160.60:FF:000322">
    <property type="entry name" value="GDNF-inducible zinc finger protein 1"/>
    <property type="match status" value="1"/>
</dbReference>
<accession>A0A1Q3F0E3</accession>
<dbReference type="InterPro" id="IPR012934">
    <property type="entry name" value="Znf_AD"/>
</dbReference>
<dbReference type="PROSITE" id="PS00028">
    <property type="entry name" value="ZINC_FINGER_C2H2_1"/>
    <property type="match status" value="10"/>
</dbReference>
<protein>
    <submittedName>
        <fullName evidence="15">Putative adult enhancer factor 1</fullName>
    </submittedName>
</protein>